<evidence type="ECO:0000256" key="1">
    <source>
        <dbReference type="SAM" id="MobiDB-lite"/>
    </source>
</evidence>
<comment type="caution">
    <text evidence="2">The sequence shown here is derived from an EMBL/GenBank/DDBJ whole genome shotgun (WGS) entry which is preliminary data.</text>
</comment>
<organism evidence="2">
    <name type="scientific">human gut metagenome</name>
    <dbReference type="NCBI Taxonomy" id="408170"/>
    <lineage>
        <taxon>unclassified sequences</taxon>
        <taxon>metagenomes</taxon>
        <taxon>organismal metagenomes</taxon>
    </lineage>
</organism>
<feature type="non-terminal residue" evidence="2">
    <location>
        <position position="106"/>
    </location>
</feature>
<dbReference type="AlphaFoldDB" id="W1XXN2"/>
<gene>
    <name evidence="2" type="ORF">Q604_UNBC10505G0001</name>
</gene>
<evidence type="ECO:0000313" key="2">
    <source>
        <dbReference type="EMBL" id="ETJ35093.1"/>
    </source>
</evidence>
<protein>
    <submittedName>
        <fullName evidence="2">Conjugal transfer protein</fullName>
    </submittedName>
</protein>
<name>W1XXN2_9ZZZZ</name>
<proteinExistence type="predicted"/>
<sequence>IQQVKLEQNKKMLRSQRQDLKQNKGKSKKDKGGLLDLIFRKEPKRYTVEDTIPYHRLLKSGICQLDEKHFSKSIAFQDINYQLALDEDRDLIFNQFANFLTLPAES</sequence>
<feature type="non-terminal residue" evidence="2">
    <location>
        <position position="1"/>
    </location>
</feature>
<dbReference type="EMBL" id="AZMM01010505">
    <property type="protein sequence ID" value="ETJ35093.1"/>
    <property type="molecule type" value="Genomic_DNA"/>
</dbReference>
<feature type="region of interest" description="Disordered" evidence="1">
    <location>
        <begin position="1"/>
        <end position="30"/>
    </location>
</feature>
<accession>W1XXN2</accession>
<reference evidence="2" key="1">
    <citation type="submission" date="2013-12" db="EMBL/GenBank/DDBJ databases">
        <title>A Varibaculum cambriense genome reconstructed from a premature infant gut community with otherwise low bacterial novelty that shifts toward anaerobic metabolism during the third week of life.</title>
        <authorList>
            <person name="Brown C.T."/>
            <person name="Sharon I."/>
            <person name="Thomas B.C."/>
            <person name="Castelle C.J."/>
            <person name="Morowitz M.J."/>
            <person name="Banfield J.F."/>
        </authorList>
    </citation>
    <scope>NUCLEOTIDE SEQUENCE</scope>
</reference>